<evidence type="ECO:0000313" key="1">
    <source>
        <dbReference type="EMBL" id="ORV68521.1"/>
    </source>
</evidence>
<organism evidence="1 2">
    <name type="scientific">Mycobacterium gastri</name>
    <dbReference type="NCBI Taxonomy" id="1777"/>
    <lineage>
        <taxon>Bacteria</taxon>
        <taxon>Bacillati</taxon>
        <taxon>Actinomycetota</taxon>
        <taxon>Actinomycetes</taxon>
        <taxon>Mycobacteriales</taxon>
        <taxon>Mycobacteriaceae</taxon>
        <taxon>Mycobacterium</taxon>
    </lineage>
</organism>
<keyword evidence="2" id="KW-1185">Reference proteome</keyword>
<protein>
    <submittedName>
        <fullName evidence="1">Uncharacterized protein</fullName>
    </submittedName>
</protein>
<dbReference type="Proteomes" id="UP000193738">
    <property type="component" value="Unassembled WGS sequence"/>
</dbReference>
<sequence length="62" mass="6747">MFTIPGLWWLPSGGDDDAVKWLRRYSNLDKGEPIMSASGCPTPVRGHLPPTIGGGRFNLPLP</sequence>
<evidence type="ECO:0000313" key="2">
    <source>
        <dbReference type="Proteomes" id="UP000193738"/>
    </source>
</evidence>
<reference evidence="1 2" key="1">
    <citation type="submission" date="2016-01" db="EMBL/GenBank/DDBJ databases">
        <title>The new phylogeny of the genus Mycobacterium.</title>
        <authorList>
            <person name="Tarcisio F."/>
            <person name="Conor M."/>
            <person name="Antonella G."/>
            <person name="Elisabetta G."/>
            <person name="Giulia F.S."/>
            <person name="Sara T."/>
            <person name="Anna F."/>
            <person name="Clotilde B."/>
            <person name="Roberto B."/>
            <person name="Veronica D.S."/>
            <person name="Fabio R."/>
            <person name="Monica P."/>
            <person name="Olivier J."/>
            <person name="Enrico T."/>
            <person name="Nicola S."/>
        </authorList>
    </citation>
    <scope>NUCLEOTIDE SEQUENCE [LARGE SCALE GENOMIC DNA]</scope>
    <source>
        <strain evidence="1 2">DSM 43505</strain>
    </source>
</reference>
<dbReference type="EMBL" id="LQOX01000106">
    <property type="protein sequence ID" value="ORV68521.1"/>
    <property type="molecule type" value="Genomic_DNA"/>
</dbReference>
<dbReference type="AlphaFoldDB" id="A0A1X1VHK0"/>
<comment type="caution">
    <text evidence="1">The sequence shown here is derived from an EMBL/GenBank/DDBJ whole genome shotgun (WGS) entry which is preliminary data.</text>
</comment>
<accession>A0A1X1VHK0</accession>
<dbReference type="STRING" id="1777.AWC07_07650"/>
<name>A0A1X1VHK0_MYCGS</name>
<proteinExistence type="predicted"/>
<gene>
    <name evidence="1" type="ORF">AWC07_07650</name>
</gene>